<feature type="transmembrane region" description="Helical" evidence="7">
    <location>
        <begin position="513"/>
        <end position="532"/>
    </location>
</feature>
<keyword evidence="6 7" id="KW-0472">Membrane</keyword>
<dbReference type="EMBL" id="JAIMJA010000005">
    <property type="protein sequence ID" value="MCE2594558.1"/>
    <property type="molecule type" value="Genomic_DNA"/>
</dbReference>
<evidence type="ECO:0000256" key="1">
    <source>
        <dbReference type="ARBA" id="ARBA00004141"/>
    </source>
</evidence>
<dbReference type="SUPFAM" id="SSF116726">
    <property type="entry name" value="TrkA C-terminal domain-like"/>
    <property type="match status" value="2"/>
</dbReference>
<dbReference type="InterPro" id="IPR036721">
    <property type="entry name" value="RCK_C_sf"/>
</dbReference>
<dbReference type="PROSITE" id="PS51202">
    <property type="entry name" value="RCK_C"/>
    <property type="match status" value="2"/>
</dbReference>
<feature type="transmembrane region" description="Helical" evidence="7">
    <location>
        <begin position="167"/>
        <end position="190"/>
    </location>
</feature>
<feature type="transmembrane region" description="Helical" evidence="7">
    <location>
        <begin position="464"/>
        <end position="483"/>
    </location>
</feature>
<keyword evidence="5 7" id="KW-1133">Transmembrane helix</keyword>
<dbReference type="Pfam" id="PF03600">
    <property type="entry name" value="CitMHS"/>
    <property type="match status" value="1"/>
</dbReference>
<feature type="transmembrane region" description="Helical" evidence="7">
    <location>
        <begin position="490"/>
        <end position="507"/>
    </location>
</feature>
<organism evidence="9 10">
    <name type="scientific">Motilimonas cestriensis</name>
    <dbReference type="NCBI Taxonomy" id="2742685"/>
    <lineage>
        <taxon>Bacteria</taxon>
        <taxon>Pseudomonadati</taxon>
        <taxon>Pseudomonadota</taxon>
        <taxon>Gammaproteobacteria</taxon>
        <taxon>Alteromonadales</taxon>
        <taxon>Alteromonadales genera incertae sedis</taxon>
        <taxon>Motilimonas</taxon>
    </lineage>
</organism>
<evidence type="ECO:0000259" key="8">
    <source>
        <dbReference type="PROSITE" id="PS51202"/>
    </source>
</evidence>
<evidence type="ECO:0000313" key="9">
    <source>
        <dbReference type="EMBL" id="MCE2594558.1"/>
    </source>
</evidence>
<keyword evidence="4" id="KW-0677">Repeat</keyword>
<feature type="transmembrane region" description="Helical" evidence="7">
    <location>
        <begin position="130"/>
        <end position="155"/>
    </location>
</feature>
<feature type="domain" description="RCK C-terminal" evidence="8">
    <location>
        <begin position="196"/>
        <end position="280"/>
    </location>
</feature>
<dbReference type="PANTHER" id="PTHR43652:SF2">
    <property type="entry name" value="BASIC AMINO ACID ANTIPORTER YFCC-RELATED"/>
    <property type="match status" value="1"/>
</dbReference>
<comment type="caution">
    <text evidence="9">The sequence shown here is derived from an EMBL/GenBank/DDBJ whole genome shotgun (WGS) entry which is preliminary data.</text>
</comment>
<feature type="transmembrane region" description="Helical" evidence="7">
    <location>
        <begin position="28"/>
        <end position="46"/>
    </location>
</feature>
<evidence type="ECO:0000256" key="3">
    <source>
        <dbReference type="ARBA" id="ARBA00022692"/>
    </source>
</evidence>
<dbReference type="InterPro" id="IPR004680">
    <property type="entry name" value="Cit_transptr-like_dom"/>
</dbReference>
<evidence type="ECO:0000256" key="6">
    <source>
        <dbReference type="ARBA" id="ARBA00023136"/>
    </source>
</evidence>
<dbReference type="RefSeq" id="WP_233052095.1">
    <property type="nucleotide sequence ID" value="NZ_JAIMJA010000005.1"/>
</dbReference>
<name>A0ABS8WA15_9GAMM</name>
<protein>
    <submittedName>
        <fullName evidence="9">SLC13 family permease</fullName>
    </submittedName>
</protein>
<keyword evidence="2" id="KW-0813">Transport</keyword>
<dbReference type="PANTHER" id="PTHR43652">
    <property type="entry name" value="BASIC AMINO ACID ANTIPORTER YFCC-RELATED"/>
    <property type="match status" value="1"/>
</dbReference>
<evidence type="ECO:0000256" key="2">
    <source>
        <dbReference type="ARBA" id="ARBA00022448"/>
    </source>
</evidence>
<proteinExistence type="predicted"/>
<feature type="transmembrane region" description="Helical" evidence="7">
    <location>
        <begin position="432"/>
        <end position="452"/>
    </location>
</feature>
<feature type="transmembrane region" description="Helical" evidence="7">
    <location>
        <begin position="384"/>
        <end position="401"/>
    </location>
</feature>
<dbReference type="InterPro" id="IPR006037">
    <property type="entry name" value="RCK_C"/>
</dbReference>
<keyword evidence="10" id="KW-1185">Reference proteome</keyword>
<dbReference type="Gene3D" id="3.30.70.1450">
    <property type="entry name" value="Regulator of K+ conductance, C-terminal domain"/>
    <property type="match status" value="2"/>
</dbReference>
<keyword evidence="3 7" id="KW-0812">Transmembrane</keyword>
<evidence type="ECO:0000256" key="5">
    <source>
        <dbReference type="ARBA" id="ARBA00022989"/>
    </source>
</evidence>
<accession>A0ABS8WA15</accession>
<feature type="domain" description="RCK C-terminal" evidence="8">
    <location>
        <begin position="281"/>
        <end position="367"/>
    </location>
</feature>
<feature type="transmembrane region" description="Helical" evidence="7">
    <location>
        <begin position="407"/>
        <end position="425"/>
    </location>
</feature>
<feature type="transmembrane region" description="Helical" evidence="7">
    <location>
        <begin position="6"/>
        <end position="21"/>
    </location>
</feature>
<feature type="transmembrane region" description="Helical" evidence="7">
    <location>
        <begin position="552"/>
        <end position="572"/>
    </location>
</feature>
<dbReference type="InterPro" id="IPR051679">
    <property type="entry name" value="DASS-Related_Transporters"/>
</dbReference>
<feature type="transmembrane region" description="Helical" evidence="7">
    <location>
        <begin position="52"/>
        <end position="70"/>
    </location>
</feature>
<gene>
    <name evidence="9" type="ORF">K6Y31_06995</name>
</gene>
<sequence>MALDQIGILGVLAVLITLLITSRLKPALLFGAAIILCYLAGMIELSSMMANFSNSSLLVLVLLMIISAAIEKTRLISWISQQISSGSLLQVLFKLGISTAFLSSFTNNTAVVASLIGAIKRNGNHAPSRLLIPLSYFAIFGGTLTLIGTSTNLIVNSFVVDAGLPSIGFFDFTIVGLAAFTVGLVMIMLLSPSLPDTKAEIVEEADYFLEAKVNPGSPLIGKTITENNLRNLQQLYLAEIIRKGQRICPVSPDEALQESDILLFCGAVHSVGILQDIPGLDLFAENQLKGQNLVEVIVSHSADIKGKSIKECHFREEFDAVVVAIRRGHTPLQGGLGNIILREGDTLVLAPGRDFYKTKRLNREFVVVSGVDASTRLDKYRSGGVMLGFAAVIGLAVFDVVPLLKGLLVLLIACLVTGTITWNEVKRRFPFEIWVVVGSALTLAQLMTSSGLADMMGHFMHTYFANWGLIGALIAVYVLTWLLTEVITNNAAAALAFPIAYSIPVGYGVDPTAFIMVVIFAASCSFISPYGYQTNLMVYSAGNYRLKNYLKIGIPISIGYSITVLSMIIWLFPF</sequence>
<reference evidence="9 10" key="1">
    <citation type="journal article" date="2022" name="Environ. Microbiol. Rep.">
        <title>Eco-phylogenetic analyses reveal divergent evolution of vitamin B12 metabolism in the marine bacterial family 'Psychromonadaceae'.</title>
        <authorList>
            <person name="Jin X."/>
            <person name="Yang Y."/>
            <person name="Cao H."/>
            <person name="Gao B."/>
            <person name="Zhao Z."/>
        </authorList>
    </citation>
    <scope>NUCLEOTIDE SEQUENCE [LARGE SCALE GENOMIC DNA]</scope>
    <source>
        <strain evidence="9 10">MKS20</strain>
    </source>
</reference>
<evidence type="ECO:0000256" key="4">
    <source>
        <dbReference type="ARBA" id="ARBA00022737"/>
    </source>
</evidence>
<evidence type="ECO:0000313" key="10">
    <source>
        <dbReference type="Proteomes" id="UP001201273"/>
    </source>
</evidence>
<dbReference type="Pfam" id="PF02080">
    <property type="entry name" value="TrkA_C"/>
    <property type="match status" value="2"/>
</dbReference>
<dbReference type="Proteomes" id="UP001201273">
    <property type="component" value="Unassembled WGS sequence"/>
</dbReference>
<comment type="subcellular location">
    <subcellularLocation>
        <location evidence="1">Membrane</location>
        <topology evidence="1">Multi-pass membrane protein</topology>
    </subcellularLocation>
</comment>
<evidence type="ECO:0000256" key="7">
    <source>
        <dbReference type="SAM" id="Phobius"/>
    </source>
</evidence>